<dbReference type="GO" id="GO:0005524">
    <property type="term" value="F:ATP binding"/>
    <property type="evidence" value="ECO:0007669"/>
    <property type="project" value="UniProtKB-KW"/>
</dbReference>
<keyword evidence="9" id="KW-0238">DNA-binding</keyword>
<dbReference type="GO" id="GO:0016887">
    <property type="term" value="F:ATP hydrolysis activity"/>
    <property type="evidence" value="ECO:0007669"/>
    <property type="project" value="InterPro"/>
</dbReference>
<dbReference type="Gene3D" id="3.40.50.300">
    <property type="entry name" value="P-loop containing nucleotide triphosphate hydrolases"/>
    <property type="match status" value="2"/>
</dbReference>
<evidence type="ECO:0000256" key="10">
    <source>
        <dbReference type="ARBA" id="ARBA00023204"/>
    </source>
</evidence>
<evidence type="ECO:0000256" key="11">
    <source>
        <dbReference type="ARBA" id="ARBA00038000"/>
    </source>
</evidence>
<dbReference type="GO" id="GO:0003677">
    <property type="term" value="F:DNA binding"/>
    <property type="evidence" value="ECO:0007669"/>
    <property type="project" value="UniProtKB-KW"/>
</dbReference>
<evidence type="ECO:0000256" key="12">
    <source>
        <dbReference type="ARBA" id="ARBA00039316"/>
    </source>
</evidence>
<protein>
    <recommendedName>
        <fullName evidence="12">UvrABC system protein A</fullName>
    </recommendedName>
    <alternativeName>
        <fullName evidence="13">Excinuclease ABC subunit A</fullName>
    </alternativeName>
</protein>
<comment type="subcellular location">
    <subcellularLocation>
        <location evidence="1">Cytoplasm</location>
    </subcellularLocation>
</comment>
<evidence type="ECO:0000259" key="15">
    <source>
        <dbReference type="PROSITE" id="PS50893"/>
    </source>
</evidence>
<dbReference type="AlphaFoldDB" id="A0A8J3RVQ2"/>
<comment type="caution">
    <text evidence="16">The sequence shown here is derived from an EMBL/GenBank/DDBJ whole genome shotgun (WGS) entry which is preliminary data.</text>
</comment>
<evidence type="ECO:0000313" key="17">
    <source>
        <dbReference type="Proteomes" id="UP000616724"/>
    </source>
</evidence>
<evidence type="ECO:0000256" key="7">
    <source>
        <dbReference type="ARBA" id="ARBA00022840"/>
    </source>
</evidence>
<keyword evidence="6" id="KW-0228">DNA excision</keyword>
<dbReference type="InterPro" id="IPR003439">
    <property type="entry name" value="ABC_transporter-like_ATP-bd"/>
</dbReference>
<accession>A0A8J3RVQ2</accession>
<keyword evidence="4" id="KW-0547">Nucleotide-binding</keyword>
<organism evidence="16 17">
    <name type="scientific">Planobispora longispora</name>
    <dbReference type="NCBI Taxonomy" id="28887"/>
    <lineage>
        <taxon>Bacteria</taxon>
        <taxon>Bacillati</taxon>
        <taxon>Actinomycetota</taxon>
        <taxon>Actinomycetes</taxon>
        <taxon>Streptosporangiales</taxon>
        <taxon>Streptosporangiaceae</taxon>
        <taxon>Planobispora</taxon>
    </lineage>
</organism>
<dbReference type="Gene3D" id="1.20.1580.10">
    <property type="entry name" value="ABC transporter ATPase like domain"/>
    <property type="match status" value="2"/>
</dbReference>
<keyword evidence="5" id="KW-0227">DNA damage</keyword>
<evidence type="ECO:0000256" key="8">
    <source>
        <dbReference type="ARBA" id="ARBA00022881"/>
    </source>
</evidence>
<evidence type="ECO:0000313" key="16">
    <source>
        <dbReference type="EMBL" id="GIH80802.1"/>
    </source>
</evidence>
<keyword evidence="3" id="KW-0677">Repeat</keyword>
<feature type="domain" description="ABC transporter" evidence="15">
    <location>
        <begin position="437"/>
        <end position="744"/>
    </location>
</feature>
<dbReference type="PROSITE" id="PS00211">
    <property type="entry name" value="ABC_TRANSPORTER_1"/>
    <property type="match status" value="1"/>
</dbReference>
<dbReference type="InterPro" id="IPR027417">
    <property type="entry name" value="P-loop_NTPase"/>
</dbReference>
<keyword evidence="17" id="KW-1185">Reference proteome</keyword>
<dbReference type="SUPFAM" id="SSF52540">
    <property type="entry name" value="P-loop containing nucleoside triphosphate hydrolases"/>
    <property type="match status" value="2"/>
</dbReference>
<proteinExistence type="inferred from homology"/>
<keyword evidence="10" id="KW-0234">DNA repair</keyword>
<sequence length="792" mass="85631">MSYIEITGARENNLKNVSLKIPKRQITVFTGVSGSGKSSLVFDTIAAESQRQLNETFTAFVRNRLPRYGRPDADALENLSPAVVVGQRRLGGNSRSTVGTITDVYALLRLLYSRVGRPHAGFSNAFSFNDPAGMCPECEGVGKKIALDLDRALDRSRALNEGAILLPNFGVGTWYWKTYALSGLFDNDKPLRDYTGAEWELLLRGRGPDVRFETKGGPVHQKFEGLLDKFDRLYIKRDIDTMSNREALFRFVSDEVCPLCAGARLNQAALSSKIGGRSIAELAAMEIRLLVDVVAEITEPVAATMVEALLDRLRHLISIGLGYLTLNRETSTLSGGESQRVKLVRHLGSSLADMTYVFDEPTVGLHPRDVSRMNDLLRELRDKGNTVLVVEHDRDVIAIADHVVDVGPGAGGDGGEIVYEGDVSGLYRAAGLTGGHLRRDPPVKRDFREPTGWLTVAGATAHNLKDVTVSFPTGVLTVVTGVAGSGKSTLVGEVFLARYPQSVAVDQSGVSTSIRSSPATYTGLMDDVRRLFAKACGVSPSLFSFNSAGACPRCQGLGLIYTDLAFMEGVTSVCEACEGRRFREEVLAHRLRGRSVHEVLEMTVGEAAGFFTEPRPLRTLRALEEVGLGYLTLGQPLSTLSGGECQRIKLAAELRKKGGVYVMDEPTTGLHMADVEHLIAVMDKLVDGGNTVIVIEHDLDVVKSADWVIDLGPDGGDLGGSVVFEGTPERLLRARDSLTAEHLRRDLARRPQGEVPAAGSPRPDDGRAPLSRSTSSRRRAAGPGRSSAPSHG</sequence>
<keyword evidence="8" id="KW-0267">Excision nuclease</keyword>
<dbReference type="Proteomes" id="UP000616724">
    <property type="component" value="Unassembled WGS sequence"/>
</dbReference>
<keyword evidence="2" id="KW-0963">Cytoplasm</keyword>
<evidence type="ECO:0000256" key="5">
    <source>
        <dbReference type="ARBA" id="ARBA00022763"/>
    </source>
</evidence>
<name>A0A8J3RVQ2_9ACTN</name>
<dbReference type="InterPro" id="IPR017871">
    <property type="entry name" value="ABC_transporter-like_CS"/>
</dbReference>
<dbReference type="GO" id="GO:0005737">
    <property type="term" value="C:cytoplasm"/>
    <property type="evidence" value="ECO:0007669"/>
    <property type="project" value="UniProtKB-SubCell"/>
</dbReference>
<feature type="region of interest" description="Disordered" evidence="14">
    <location>
        <begin position="744"/>
        <end position="792"/>
    </location>
</feature>
<dbReference type="PANTHER" id="PTHR43152">
    <property type="entry name" value="UVRABC SYSTEM PROTEIN A"/>
    <property type="match status" value="1"/>
</dbReference>
<gene>
    <name evidence="16" type="ORF">Plo01_72310</name>
</gene>
<comment type="similarity">
    <text evidence="11">Belongs to the ABC transporter superfamily. UvrA family.</text>
</comment>
<reference evidence="16 17" key="1">
    <citation type="submission" date="2021-01" db="EMBL/GenBank/DDBJ databases">
        <title>Whole genome shotgun sequence of Planobispora longispora NBRC 13918.</title>
        <authorList>
            <person name="Komaki H."/>
            <person name="Tamura T."/>
        </authorList>
    </citation>
    <scope>NUCLEOTIDE SEQUENCE [LARGE SCALE GENOMIC DNA]</scope>
    <source>
        <strain evidence="16 17">NBRC 13918</strain>
    </source>
</reference>
<keyword evidence="7" id="KW-0067">ATP-binding</keyword>
<dbReference type="InterPro" id="IPR003593">
    <property type="entry name" value="AAA+_ATPase"/>
</dbReference>
<evidence type="ECO:0000256" key="14">
    <source>
        <dbReference type="SAM" id="MobiDB-lite"/>
    </source>
</evidence>
<dbReference type="GO" id="GO:0004518">
    <property type="term" value="F:nuclease activity"/>
    <property type="evidence" value="ECO:0007669"/>
    <property type="project" value="UniProtKB-KW"/>
</dbReference>
<dbReference type="EMBL" id="BOOH01000064">
    <property type="protein sequence ID" value="GIH80802.1"/>
    <property type="molecule type" value="Genomic_DNA"/>
</dbReference>
<evidence type="ECO:0000256" key="1">
    <source>
        <dbReference type="ARBA" id="ARBA00004496"/>
    </source>
</evidence>
<evidence type="ECO:0000256" key="9">
    <source>
        <dbReference type="ARBA" id="ARBA00023125"/>
    </source>
</evidence>
<dbReference type="Gene3D" id="1.10.8.280">
    <property type="entry name" value="ABC transporter ATPase domain-like"/>
    <property type="match status" value="1"/>
</dbReference>
<feature type="domain" description="ABC transporter" evidence="15">
    <location>
        <begin position="205"/>
        <end position="433"/>
    </location>
</feature>
<dbReference type="PROSITE" id="PS50893">
    <property type="entry name" value="ABC_TRANSPORTER_2"/>
    <property type="match status" value="2"/>
</dbReference>
<evidence type="ECO:0000256" key="13">
    <source>
        <dbReference type="ARBA" id="ARBA00042156"/>
    </source>
</evidence>
<dbReference type="CDD" id="cd03270">
    <property type="entry name" value="ABC_UvrA_I"/>
    <property type="match status" value="1"/>
</dbReference>
<dbReference type="RefSeq" id="WP_203895222.1">
    <property type="nucleotide sequence ID" value="NZ_BOOH01000064.1"/>
</dbReference>
<feature type="compositionally biased region" description="Low complexity" evidence="14">
    <location>
        <begin position="781"/>
        <end position="792"/>
    </location>
</feature>
<evidence type="ECO:0000256" key="2">
    <source>
        <dbReference type="ARBA" id="ARBA00022490"/>
    </source>
</evidence>
<evidence type="ECO:0000256" key="6">
    <source>
        <dbReference type="ARBA" id="ARBA00022769"/>
    </source>
</evidence>
<dbReference type="GO" id="GO:0006281">
    <property type="term" value="P:DNA repair"/>
    <property type="evidence" value="ECO:0007669"/>
    <property type="project" value="UniProtKB-KW"/>
</dbReference>
<evidence type="ECO:0000256" key="3">
    <source>
        <dbReference type="ARBA" id="ARBA00022737"/>
    </source>
</evidence>
<evidence type="ECO:0000256" key="4">
    <source>
        <dbReference type="ARBA" id="ARBA00022741"/>
    </source>
</evidence>
<dbReference type="PANTHER" id="PTHR43152:SF3">
    <property type="entry name" value="UVRABC SYSTEM PROTEIN A"/>
    <property type="match status" value="1"/>
</dbReference>
<dbReference type="SMART" id="SM00382">
    <property type="entry name" value="AAA"/>
    <property type="match status" value="2"/>
</dbReference>